<dbReference type="InterPro" id="IPR012327">
    <property type="entry name" value="MeTrfase_D12"/>
</dbReference>
<evidence type="ECO:0000256" key="2">
    <source>
        <dbReference type="ARBA" id="ARBA00022679"/>
    </source>
</evidence>
<dbReference type="Pfam" id="PF02086">
    <property type="entry name" value="MethyltransfD12"/>
    <property type="match status" value="1"/>
</dbReference>
<dbReference type="EMBL" id="FPBO01000037">
    <property type="protein sequence ID" value="SFV12845.1"/>
    <property type="molecule type" value="Genomic_DNA"/>
</dbReference>
<keyword evidence="1 4" id="KW-0489">Methyltransferase</keyword>
<dbReference type="OrthoDB" id="9805629at2"/>
<sequence length="256" mass="28312">MKYPGGKGGAGVYQTIINLIPPHRVYIEAFAGGANVYERKAPAASSILIERDPRQADVLRSTIDARGDAGLAGVTVINADAICWLSSNRWVGDEFVYLDPPYVLSTRTKKAIYAHEMSDEDHHHLISALVAMSAGGVRFMLSGYRNAIYDDAARAEGWHRVDFQAMTRGGVRTESVWMNYEAPAVLADYGYVGRGFRERERIKRKVHRWVQRLQQLPALERAALLSAMQDLEAAGAGKNGDGRSRSIIAEMCEATR</sequence>
<dbReference type="Proteomes" id="UP000199391">
    <property type="component" value="Unassembled WGS sequence"/>
</dbReference>
<dbReference type="GO" id="GO:0006298">
    <property type="term" value="P:mismatch repair"/>
    <property type="evidence" value="ECO:0007669"/>
    <property type="project" value="TreeGrafter"/>
</dbReference>
<proteinExistence type="predicted"/>
<evidence type="ECO:0000256" key="1">
    <source>
        <dbReference type="ARBA" id="ARBA00022603"/>
    </source>
</evidence>
<dbReference type="Gene3D" id="3.40.50.150">
    <property type="entry name" value="Vaccinia Virus protein VP39"/>
    <property type="match status" value="1"/>
</dbReference>
<dbReference type="PANTHER" id="PTHR30481">
    <property type="entry name" value="DNA ADENINE METHYLASE"/>
    <property type="match status" value="1"/>
</dbReference>
<name>A0A1I7LT13_9BURK</name>
<dbReference type="GO" id="GO:0009007">
    <property type="term" value="F:site-specific DNA-methyltransferase (adenine-specific) activity"/>
    <property type="evidence" value="ECO:0007669"/>
    <property type="project" value="UniProtKB-EC"/>
</dbReference>
<evidence type="ECO:0000313" key="5">
    <source>
        <dbReference type="Proteomes" id="UP000199391"/>
    </source>
</evidence>
<accession>A0A1I7LT13</accession>
<dbReference type="RefSeq" id="WP_093559288.1">
    <property type="nucleotide sequence ID" value="NZ_FPBO01000037.1"/>
</dbReference>
<evidence type="ECO:0000313" key="4">
    <source>
        <dbReference type="EMBL" id="SFV12845.1"/>
    </source>
</evidence>
<keyword evidence="5" id="KW-1185">Reference proteome</keyword>
<dbReference type="GO" id="GO:0009307">
    <property type="term" value="P:DNA restriction-modification system"/>
    <property type="evidence" value="ECO:0007669"/>
    <property type="project" value="InterPro"/>
</dbReference>
<dbReference type="STRING" id="1035707.SAMN05216552_103712"/>
<keyword evidence="2 4" id="KW-0808">Transferase</keyword>
<dbReference type="GO" id="GO:0043565">
    <property type="term" value="F:sequence-specific DNA binding"/>
    <property type="evidence" value="ECO:0007669"/>
    <property type="project" value="TreeGrafter"/>
</dbReference>
<dbReference type="GO" id="GO:1904047">
    <property type="term" value="F:S-adenosyl-L-methionine binding"/>
    <property type="evidence" value="ECO:0007669"/>
    <property type="project" value="TreeGrafter"/>
</dbReference>
<dbReference type="AlphaFoldDB" id="A0A1I7LT13"/>
<reference evidence="5" key="1">
    <citation type="submission" date="2016-10" db="EMBL/GenBank/DDBJ databases">
        <authorList>
            <person name="Varghese N."/>
            <person name="Submissions S."/>
        </authorList>
    </citation>
    <scope>NUCLEOTIDE SEQUENCE [LARGE SCALE GENOMIC DNA]</scope>
    <source>
        <strain evidence="5">CGMCC 1.11014</strain>
    </source>
</reference>
<dbReference type="InterPro" id="IPR029063">
    <property type="entry name" value="SAM-dependent_MTases_sf"/>
</dbReference>
<dbReference type="SUPFAM" id="SSF53335">
    <property type="entry name" value="S-adenosyl-L-methionine-dependent methyltransferases"/>
    <property type="match status" value="1"/>
</dbReference>
<keyword evidence="3" id="KW-0949">S-adenosyl-L-methionine</keyword>
<evidence type="ECO:0000256" key="3">
    <source>
        <dbReference type="ARBA" id="ARBA00022691"/>
    </source>
</evidence>
<organism evidence="4 5">
    <name type="scientific">Pseudoduganella namucuonensis</name>
    <dbReference type="NCBI Taxonomy" id="1035707"/>
    <lineage>
        <taxon>Bacteria</taxon>
        <taxon>Pseudomonadati</taxon>
        <taxon>Pseudomonadota</taxon>
        <taxon>Betaproteobacteria</taxon>
        <taxon>Burkholderiales</taxon>
        <taxon>Oxalobacteraceae</taxon>
        <taxon>Telluria group</taxon>
        <taxon>Pseudoduganella</taxon>
    </lineage>
</organism>
<gene>
    <name evidence="4" type="ORF">SAMN05216552_103712</name>
</gene>
<dbReference type="GO" id="GO:0032259">
    <property type="term" value="P:methylation"/>
    <property type="evidence" value="ECO:0007669"/>
    <property type="project" value="UniProtKB-KW"/>
</dbReference>
<protein>
    <submittedName>
        <fullName evidence="4">D12 class N6 adenine-specific DNA methyltransferase</fullName>
    </submittedName>
</protein>